<feature type="signal peptide" evidence="5">
    <location>
        <begin position="1"/>
        <end position="19"/>
    </location>
</feature>
<dbReference type="RefSeq" id="XP_009545883.1">
    <property type="nucleotide sequence ID" value="XM_009547588.1"/>
</dbReference>
<evidence type="ECO:0000256" key="3">
    <source>
        <dbReference type="PIRSR" id="PIRSR601461-1"/>
    </source>
</evidence>
<dbReference type="Proteomes" id="UP000030671">
    <property type="component" value="Unassembled WGS sequence"/>
</dbReference>
<feature type="active site" evidence="3">
    <location>
        <position position="92"/>
    </location>
</feature>
<dbReference type="InterPro" id="IPR033121">
    <property type="entry name" value="PEPTIDASE_A1"/>
</dbReference>
<dbReference type="AlphaFoldDB" id="W4K6E7"/>
<keyword evidence="2 4" id="KW-0064">Aspartyl protease</keyword>
<dbReference type="OrthoDB" id="3089at2759"/>
<feature type="domain" description="Peptidase A1" evidence="6">
    <location>
        <begin position="76"/>
        <end position="453"/>
    </location>
</feature>
<evidence type="ECO:0000256" key="1">
    <source>
        <dbReference type="ARBA" id="ARBA00007447"/>
    </source>
</evidence>
<comment type="similarity">
    <text evidence="1 4">Belongs to the peptidase A1 family.</text>
</comment>
<dbReference type="InterPro" id="IPR021109">
    <property type="entry name" value="Peptidase_aspartic_dom_sf"/>
</dbReference>
<dbReference type="EMBL" id="KI925458">
    <property type="protein sequence ID" value="ETW81373.1"/>
    <property type="molecule type" value="Genomic_DNA"/>
</dbReference>
<sequence>MYSLTICACLLVLARLGLTLPHDSSRAAGLEQGAWSKGGVDVPIYRRKRAAAGGERVQRRGYSGTVGLGDFADLFYTVPITIGSLQTAVNLDTGSSDLWVTSDACKTSICKRTNMPPYPTAKLNRTGASVALFYGDSLTGTHAIGPVGQDTVALAGLSIPQQPFAAISDTNNTSVMTGANGIFGLGFPSESQVQNVVVNKKFNNPVPTDDFIQSSSSEGPLLSRLAMSGHLEQPMFTIALQRDTIDIGGQDGALTIGRLPDGVDNSSLTWVPVKLYTPAEGGLNPPSFSPQEIYPLRWEVNLDAVFVDGQKLPNSKIPANGLSNPGVSALIDTGNSLLRGPQDLVSSVLKSVSPAFAANPNVDPTFPCATAHNLSFQIGGKVFPIDPRDFVSQNKTGDAQTCVVSNLVSTDPPSVGALFSWSLGDPFFKSNLVAFYYGNLTHPSLDPPRIGFLSQVPTNASALLTEAVEDAKDNGGNFEITSEAAPVGPATTISIAPSTISIPTSTAASRTAVPIASGAVPSATASGAVDRQASGAARAASSRVGPAGVLAATIVWALCHLVL</sequence>
<keyword evidence="4" id="KW-0645">Protease</keyword>
<feature type="chain" id="PRO_5004845252" evidence="5">
    <location>
        <begin position="20"/>
        <end position="563"/>
    </location>
</feature>
<name>W4K6E7_HETIT</name>
<dbReference type="SUPFAM" id="SSF50630">
    <property type="entry name" value="Acid proteases"/>
    <property type="match status" value="1"/>
</dbReference>
<organism evidence="7 8">
    <name type="scientific">Heterobasidion irregulare (strain TC 32-1)</name>
    <dbReference type="NCBI Taxonomy" id="747525"/>
    <lineage>
        <taxon>Eukaryota</taxon>
        <taxon>Fungi</taxon>
        <taxon>Dikarya</taxon>
        <taxon>Basidiomycota</taxon>
        <taxon>Agaricomycotina</taxon>
        <taxon>Agaricomycetes</taxon>
        <taxon>Russulales</taxon>
        <taxon>Bondarzewiaceae</taxon>
        <taxon>Heterobasidion</taxon>
        <taxon>Heterobasidion annosum species complex</taxon>
    </lineage>
</organism>
<gene>
    <name evidence="7" type="ORF">HETIRDRAFT_64721</name>
</gene>
<dbReference type="Gene3D" id="2.40.70.10">
    <property type="entry name" value="Acid Proteases"/>
    <property type="match status" value="2"/>
</dbReference>
<dbReference type="CDD" id="cd05471">
    <property type="entry name" value="pepsin_like"/>
    <property type="match status" value="1"/>
</dbReference>
<proteinExistence type="inferred from homology"/>
<feature type="active site" evidence="3">
    <location>
        <position position="332"/>
    </location>
</feature>
<keyword evidence="5" id="KW-0732">Signal</keyword>
<dbReference type="HOGENOM" id="CLU_021426_0_0_1"/>
<dbReference type="KEGG" id="hir:HETIRDRAFT_64721"/>
<keyword evidence="8" id="KW-1185">Reference proteome</keyword>
<evidence type="ECO:0000256" key="5">
    <source>
        <dbReference type="SAM" id="SignalP"/>
    </source>
</evidence>
<dbReference type="GeneID" id="20678695"/>
<dbReference type="InParanoid" id="W4K6E7"/>
<evidence type="ECO:0000256" key="2">
    <source>
        <dbReference type="ARBA" id="ARBA00022750"/>
    </source>
</evidence>
<dbReference type="PROSITE" id="PS51767">
    <property type="entry name" value="PEPTIDASE_A1"/>
    <property type="match status" value="1"/>
</dbReference>
<evidence type="ECO:0000256" key="4">
    <source>
        <dbReference type="RuleBase" id="RU000454"/>
    </source>
</evidence>
<dbReference type="InterPro" id="IPR001969">
    <property type="entry name" value="Aspartic_peptidase_AS"/>
</dbReference>
<reference evidence="7 8" key="1">
    <citation type="journal article" date="2012" name="New Phytol.">
        <title>Insight into trade-off between wood decay and parasitism from the genome of a fungal forest pathogen.</title>
        <authorList>
            <person name="Olson A."/>
            <person name="Aerts A."/>
            <person name="Asiegbu F."/>
            <person name="Belbahri L."/>
            <person name="Bouzid O."/>
            <person name="Broberg A."/>
            <person name="Canback B."/>
            <person name="Coutinho P.M."/>
            <person name="Cullen D."/>
            <person name="Dalman K."/>
            <person name="Deflorio G."/>
            <person name="van Diepen L.T."/>
            <person name="Dunand C."/>
            <person name="Duplessis S."/>
            <person name="Durling M."/>
            <person name="Gonthier P."/>
            <person name="Grimwood J."/>
            <person name="Fossdal C.G."/>
            <person name="Hansson D."/>
            <person name="Henrissat B."/>
            <person name="Hietala A."/>
            <person name="Himmelstrand K."/>
            <person name="Hoffmeister D."/>
            <person name="Hogberg N."/>
            <person name="James T.Y."/>
            <person name="Karlsson M."/>
            <person name="Kohler A."/>
            <person name="Kues U."/>
            <person name="Lee Y.H."/>
            <person name="Lin Y.C."/>
            <person name="Lind M."/>
            <person name="Lindquist E."/>
            <person name="Lombard V."/>
            <person name="Lucas S."/>
            <person name="Lunden K."/>
            <person name="Morin E."/>
            <person name="Murat C."/>
            <person name="Park J."/>
            <person name="Raffaello T."/>
            <person name="Rouze P."/>
            <person name="Salamov A."/>
            <person name="Schmutz J."/>
            <person name="Solheim H."/>
            <person name="Stahlberg J."/>
            <person name="Velez H."/>
            <person name="de Vries R.P."/>
            <person name="Wiebenga A."/>
            <person name="Woodward S."/>
            <person name="Yakovlev I."/>
            <person name="Garbelotto M."/>
            <person name="Martin F."/>
            <person name="Grigoriev I.V."/>
            <person name="Stenlid J."/>
        </authorList>
    </citation>
    <scope>NUCLEOTIDE SEQUENCE [LARGE SCALE GENOMIC DNA]</scope>
    <source>
        <strain evidence="7 8">TC 32-1</strain>
    </source>
</reference>
<dbReference type="PRINTS" id="PR00792">
    <property type="entry name" value="PEPSIN"/>
</dbReference>
<protein>
    <submittedName>
        <fullName evidence="7">Aspartic peptidase</fullName>
    </submittedName>
</protein>
<evidence type="ECO:0000313" key="8">
    <source>
        <dbReference type="Proteomes" id="UP000030671"/>
    </source>
</evidence>
<keyword evidence="4" id="KW-0378">Hydrolase</keyword>
<dbReference type="PROSITE" id="PS00141">
    <property type="entry name" value="ASP_PROTEASE"/>
    <property type="match status" value="1"/>
</dbReference>
<accession>W4K6E7</accession>
<evidence type="ECO:0000313" key="7">
    <source>
        <dbReference type="EMBL" id="ETW81373.1"/>
    </source>
</evidence>
<dbReference type="GO" id="GO:0004190">
    <property type="term" value="F:aspartic-type endopeptidase activity"/>
    <property type="evidence" value="ECO:0007669"/>
    <property type="project" value="UniProtKB-KW"/>
</dbReference>
<dbReference type="PANTHER" id="PTHR47966:SF51">
    <property type="entry name" value="BETA-SITE APP-CLEAVING ENZYME, ISOFORM A-RELATED"/>
    <property type="match status" value="1"/>
</dbReference>
<dbReference type="InterPro" id="IPR034164">
    <property type="entry name" value="Pepsin-like_dom"/>
</dbReference>
<dbReference type="GO" id="GO:0006508">
    <property type="term" value="P:proteolysis"/>
    <property type="evidence" value="ECO:0007669"/>
    <property type="project" value="UniProtKB-KW"/>
</dbReference>
<dbReference type="InterPro" id="IPR001461">
    <property type="entry name" value="Aspartic_peptidase_A1"/>
</dbReference>
<dbReference type="PANTHER" id="PTHR47966">
    <property type="entry name" value="BETA-SITE APP-CLEAVING ENZYME, ISOFORM A-RELATED"/>
    <property type="match status" value="1"/>
</dbReference>
<dbReference type="eggNOG" id="KOG1339">
    <property type="taxonomic scope" value="Eukaryota"/>
</dbReference>
<dbReference type="Pfam" id="PF00026">
    <property type="entry name" value="Asp"/>
    <property type="match status" value="1"/>
</dbReference>
<evidence type="ECO:0000259" key="6">
    <source>
        <dbReference type="PROSITE" id="PS51767"/>
    </source>
</evidence>